<accession>A0AAV4K892</accession>
<dbReference type="Proteomes" id="UP000652720">
    <property type="component" value="Unassembled WGS sequence"/>
</dbReference>
<comment type="caution">
    <text evidence="2">The sequence shown here is derived from an EMBL/GenBank/DDBJ whole genome shotgun (WGS) entry which is preliminary data.</text>
</comment>
<dbReference type="RefSeq" id="WP_017871448.1">
    <property type="nucleotide sequence ID" value="NZ_BMLZ01000055.1"/>
</dbReference>
<dbReference type="GeneID" id="59165374"/>
<reference evidence="4" key="3">
    <citation type="journal article" date="2019" name="Int. J. Syst. Evol. Microbiol.">
        <title>The Global Catalogue of Microorganisms (GCM) 10K type strain sequencing project: providing services to taxonomists for standard genome sequencing and annotation.</title>
        <authorList>
            <consortium name="The Broad Institute Genomics Platform"/>
            <consortium name="The Broad Institute Genome Sequencing Center for Infectious Disease"/>
            <person name="Wu L."/>
            <person name="Ma J."/>
        </authorList>
    </citation>
    <scope>NUCLEOTIDE SEQUENCE [LARGE SCALE GENOMIC DNA]</scope>
    <source>
        <strain evidence="4">CGMCC 1.8884</strain>
    </source>
</reference>
<reference evidence="2" key="2">
    <citation type="journal article" date="2014" name="Int. J. Syst. Evol. Microbiol.">
        <title>Complete genome sequence of Corynebacterium casei LMG S-19264T (=DSM 44701T), isolated from a smear-ripened cheese.</title>
        <authorList>
            <consortium name="US DOE Joint Genome Institute (JGI-PGF)"/>
            <person name="Walter F."/>
            <person name="Albersmeier A."/>
            <person name="Kalinowski J."/>
            <person name="Ruckert C."/>
        </authorList>
    </citation>
    <scope>NUCLEOTIDE SEQUENCE</scope>
    <source>
        <strain evidence="2">CGMCC 1.8885</strain>
    </source>
</reference>
<sequence>MQLMSITRMNTIYRIARRGNEPTRVDLPTLALVLDGLTRLTGKRVSLLDVLEYIPDPTLTASPTEEELAALPEDTERSDDEDLVF</sequence>
<reference evidence="3" key="1">
    <citation type="journal article" date="2014" name="Int. J. Syst. Evol. Microbiol.">
        <title>Complete genome of a new Firmicutes species belonging to the dominant human colonic microbiota ('Ruminococcus bicirculans') reveals two chromosomes and a selective capacity to utilize plant glucans.</title>
        <authorList>
            <consortium name="NISC Comparative Sequencing Program"/>
            <person name="Wegmann U."/>
            <person name="Louis P."/>
            <person name="Goesmann A."/>
            <person name="Henrissat B."/>
            <person name="Duncan S.H."/>
            <person name="Flint H.J."/>
        </authorList>
    </citation>
    <scope>NUCLEOTIDE SEQUENCE</scope>
    <source>
        <strain evidence="3">CGMCC 1.8884</strain>
    </source>
</reference>
<evidence type="ECO:0008006" key="6">
    <source>
        <dbReference type="Google" id="ProtNLM"/>
    </source>
</evidence>
<evidence type="ECO:0000313" key="5">
    <source>
        <dbReference type="Proteomes" id="UP000652720"/>
    </source>
</evidence>
<dbReference type="AlphaFoldDB" id="A0AAV4K892"/>
<organism evidence="2 5">
    <name type="scientific">Deinococcus wulumuqiensis</name>
    <dbReference type="NCBI Taxonomy" id="980427"/>
    <lineage>
        <taxon>Bacteria</taxon>
        <taxon>Thermotogati</taxon>
        <taxon>Deinococcota</taxon>
        <taxon>Deinococci</taxon>
        <taxon>Deinococcales</taxon>
        <taxon>Deinococcaceae</taxon>
        <taxon>Deinococcus</taxon>
    </lineage>
</organism>
<evidence type="ECO:0000256" key="1">
    <source>
        <dbReference type="SAM" id="MobiDB-lite"/>
    </source>
</evidence>
<feature type="compositionally biased region" description="Acidic residues" evidence="1">
    <location>
        <begin position="76"/>
        <end position="85"/>
    </location>
</feature>
<gene>
    <name evidence="3" type="ORF">GCM10008021_28240</name>
    <name evidence="2" type="ORF">GCM10010914_29280</name>
</gene>
<dbReference type="EMBL" id="BMMA01000047">
    <property type="protein sequence ID" value="GGI92961.1"/>
    <property type="molecule type" value="Genomic_DNA"/>
</dbReference>
<name>A0AAV4K892_9DEIO</name>
<evidence type="ECO:0000313" key="4">
    <source>
        <dbReference type="Proteomes" id="UP000630135"/>
    </source>
</evidence>
<feature type="region of interest" description="Disordered" evidence="1">
    <location>
        <begin position="61"/>
        <end position="85"/>
    </location>
</feature>
<evidence type="ECO:0000313" key="3">
    <source>
        <dbReference type="EMBL" id="GGP31173.1"/>
    </source>
</evidence>
<proteinExistence type="predicted"/>
<dbReference type="EMBL" id="BMLZ01000055">
    <property type="protein sequence ID" value="GGP31173.1"/>
    <property type="molecule type" value="Genomic_DNA"/>
</dbReference>
<dbReference type="Proteomes" id="UP000630135">
    <property type="component" value="Unassembled WGS sequence"/>
</dbReference>
<reference evidence="2" key="4">
    <citation type="submission" date="2023-08" db="EMBL/GenBank/DDBJ databases">
        <authorList>
            <person name="Sun Q."/>
            <person name="Zhou Y."/>
        </authorList>
    </citation>
    <scope>NUCLEOTIDE SEQUENCE</scope>
    <source>
        <strain evidence="3">CGMCC 1.8884</strain>
        <strain evidence="2">CGMCC 1.8885</strain>
    </source>
</reference>
<protein>
    <recommendedName>
        <fullName evidence="6">XRE family transcriptional regulator</fullName>
    </recommendedName>
</protein>
<evidence type="ECO:0000313" key="2">
    <source>
        <dbReference type="EMBL" id="GGI92961.1"/>
    </source>
</evidence>
<keyword evidence="4" id="KW-1185">Reference proteome</keyword>